<keyword evidence="2" id="KW-0012">Acyltransferase</keyword>
<reference evidence="4" key="1">
    <citation type="journal article" date="2014" name="Int. J. Syst. Evol. Microbiol.">
        <title>Complete genome sequence of Corynebacterium casei LMG S-19264T (=DSM 44701T), isolated from a smear-ripened cheese.</title>
        <authorList>
            <consortium name="US DOE Joint Genome Institute (JGI-PGF)"/>
            <person name="Walter F."/>
            <person name="Albersmeier A."/>
            <person name="Kalinowski J."/>
            <person name="Ruckert C."/>
        </authorList>
    </citation>
    <scope>NUCLEOTIDE SEQUENCE</scope>
    <source>
        <strain evidence="4">CGMCC 1.15454</strain>
    </source>
</reference>
<dbReference type="InterPro" id="IPR016181">
    <property type="entry name" value="Acyl_CoA_acyltransferase"/>
</dbReference>
<dbReference type="Pfam" id="PF00583">
    <property type="entry name" value="Acetyltransf_1"/>
    <property type="match status" value="1"/>
</dbReference>
<evidence type="ECO:0000313" key="5">
    <source>
        <dbReference type="Proteomes" id="UP000621492"/>
    </source>
</evidence>
<dbReference type="EMBL" id="BMJD01000002">
    <property type="protein sequence ID" value="GGB31760.1"/>
    <property type="molecule type" value="Genomic_DNA"/>
</dbReference>
<sequence>MNYKVSESVPRIGIKIPGVTIKHWYIDTKEEKSKYLKAESEIWPDDPTGVEKLREYKNNPFWKAITAFYNDEMIIGSILVWKVKNENIGTIEDVFVKPYWRRHGLAKHLITEGIRHLRNCNLEYAQLLVETKNQSALKLYKFLGFEVKKEERRYWVDL</sequence>
<dbReference type="SUPFAM" id="SSF55729">
    <property type="entry name" value="Acyl-CoA N-acyltransferases (Nat)"/>
    <property type="match status" value="1"/>
</dbReference>
<proteinExistence type="predicted"/>
<name>A0A9W5X469_9BACI</name>
<dbReference type="PROSITE" id="PS51186">
    <property type="entry name" value="GNAT"/>
    <property type="match status" value="1"/>
</dbReference>
<evidence type="ECO:0000256" key="1">
    <source>
        <dbReference type="ARBA" id="ARBA00022679"/>
    </source>
</evidence>
<feature type="domain" description="N-acetyltransferase" evidence="3">
    <location>
        <begin position="26"/>
        <end position="158"/>
    </location>
</feature>
<evidence type="ECO:0000259" key="3">
    <source>
        <dbReference type="PROSITE" id="PS51186"/>
    </source>
</evidence>
<dbReference type="InterPro" id="IPR000182">
    <property type="entry name" value="GNAT_dom"/>
</dbReference>
<reference evidence="4" key="2">
    <citation type="submission" date="2020-09" db="EMBL/GenBank/DDBJ databases">
        <authorList>
            <person name="Sun Q."/>
            <person name="Zhou Y."/>
        </authorList>
    </citation>
    <scope>NUCLEOTIDE SEQUENCE</scope>
    <source>
        <strain evidence="4">CGMCC 1.15454</strain>
    </source>
</reference>
<evidence type="ECO:0000313" key="4">
    <source>
        <dbReference type="EMBL" id="GGB31760.1"/>
    </source>
</evidence>
<gene>
    <name evidence="4" type="ORF">GCM10011409_06440</name>
</gene>
<dbReference type="InterPro" id="IPR050680">
    <property type="entry name" value="YpeA/RimI_acetyltransf"/>
</dbReference>
<dbReference type="RefSeq" id="WP_088050370.1">
    <property type="nucleotide sequence ID" value="NZ_BMJD01000002.1"/>
</dbReference>
<protein>
    <recommendedName>
        <fullName evidence="3">N-acetyltransferase domain-containing protein</fullName>
    </recommendedName>
</protein>
<dbReference type="GO" id="GO:0016747">
    <property type="term" value="F:acyltransferase activity, transferring groups other than amino-acyl groups"/>
    <property type="evidence" value="ECO:0007669"/>
    <property type="project" value="InterPro"/>
</dbReference>
<dbReference type="PANTHER" id="PTHR43420">
    <property type="entry name" value="ACETYLTRANSFERASE"/>
    <property type="match status" value="1"/>
</dbReference>
<dbReference type="Proteomes" id="UP000621492">
    <property type="component" value="Unassembled WGS sequence"/>
</dbReference>
<dbReference type="PANTHER" id="PTHR43420:SF12">
    <property type="entry name" value="N-ACETYLTRANSFERASE DOMAIN-CONTAINING PROTEIN"/>
    <property type="match status" value="1"/>
</dbReference>
<dbReference type="AlphaFoldDB" id="A0A9W5X469"/>
<keyword evidence="5" id="KW-1185">Reference proteome</keyword>
<dbReference type="CDD" id="cd04301">
    <property type="entry name" value="NAT_SF"/>
    <property type="match status" value="1"/>
</dbReference>
<accession>A0A9W5X469</accession>
<dbReference type="Gene3D" id="3.40.630.30">
    <property type="match status" value="1"/>
</dbReference>
<evidence type="ECO:0000256" key="2">
    <source>
        <dbReference type="ARBA" id="ARBA00023315"/>
    </source>
</evidence>
<organism evidence="4 5">
    <name type="scientific">Lentibacillus populi</name>
    <dbReference type="NCBI Taxonomy" id="1827502"/>
    <lineage>
        <taxon>Bacteria</taxon>
        <taxon>Bacillati</taxon>
        <taxon>Bacillota</taxon>
        <taxon>Bacilli</taxon>
        <taxon>Bacillales</taxon>
        <taxon>Bacillaceae</taxon>
        <taxon>Lentibacillus</taxon>
    </lineage>
</organism>
<comment type="caution">
    <text evidence="4">The sequence shown here is derived from an EMBL/GenBank/DDBJ whole genome shotgun (WGS) entry which is preliminary data.</text>
</comment>
<keyword evidence="1" id="KW-0808">Transferase</keyword>